<name>A0A727I864_SALET</name>
<gene>
    <name evidence="1" type="ORF">G3V28_003295</name>
</gene>
<reference evidence="1" key="1">
    <citation type="journal article" date="2018" name="Genome Biol.">
        <title>SKESA: strategic k-mer extension for scrupulous assemblies.</title>
        <authorList>
            <person name="Souvorov A."/>
            <person name="Agarwala R."/>
            <person name="Lipman D.J."/>
        </authorList>
    </citation>
    <scope>NUCLEOTIDE SEQUENCE</scope>
    <source>
        <strain evidence="1">Salmonella enterica</strain>
    </source>
</reference>
<proteinExistence type="predicted"/>
<evidence type="ECO:0000313" key="1">
    <source>
        <dbReference type="EMBL" id="HAE1895980.1"/>
    </source>
</evidence>
<comment type="caution">
    <text evidence="1">The sequence shown here is derived from an EMBL/GenBank/DDBJ whole genome shotgun (WGS) entry which is preliminary data.</text>
</comment>
<protein>
    <submittedName>
        <fullName evidence="1">Uncharacterized protein</fullName>
    </submittedName>
</protein>
<organism evidence="1">
    <name type="scientific">Salmonella enterica subsp. enterica serovar Saintpaul</name>
    <dbReference type="NCBI Taxonomy" id="90105"/>
    <lineage>
        <taxon>Bacteria</taxon>
        <taxon>Pseudomonadati</taxon>
        <taxon>Pseudomonadota</taxon>
        <taxon>Gammaproteobacteria</taxon>
        <taxon>Enterobacterales</taxon>
        <taxon>Enterobacteriaceae</taxon>
        <taxon>Salmonella</taxon>
    </lineage>
</organism>
<reference evidence="1" key="2">
    <citation type="submission" date="2018-07" db="EMBL/GenBank/DDBJ databases">
        <authorList>
            <consortium name="NCBI Pathogen Detection Project"/>
        </authorList>
    </citation>
    <scope>NUCLEOTIDE SEQUENCE</scope>
    <source>
        <strain evidence="1">Salmonella enterica</strain>
    </source>
</reference>
<dbReference type="AlphaFoldDB" id="A0A727I864"/>
<accession>A0A727I864</accession>
<dbReference type="EMBL" id="DAARCT010000036">
    <property type="protein sequence ID" value="HAE1895980.1"/>
    <property type="molecule type" value="Genomic_DNA"/>
</dbReference>
<sequence length="48" mass="5473">MDGIEPIHDWLKFGHCCKVSDEAAFCLIQRPYVSKTLLTRRISPRGSP</sequence>